<dbReference type="RefSeq" id="WP_126030840.1">
    <property type="nucleotide sequence ID" value="NZ_QXGJ01000014.1"/>
</dbReference>
<dbReference type="InterPro" id="IPR030678">
    <property type="entry name" value="Peptide/Ni-bd"/>
</dbReference>
<feature type="signal peptide" evidence="4">
    <location>
        <begin position="1"/>
        <end position="28"/>
    </location>
</feature>
<keyword evidence="3 4" id="KW-0732">Signal</keyword>
<keyword evidence="2" id="KW-0813">Transport</keyword>
<dbReference type="OrthoDB" id="5243526at2"/>
<dbReference type="Gene3D" id="3.10.105.10">
    <property type="entry name" value="Dipeptide-binding Protein, Domain 3"/>
    <property type="match status" value="1"/>
</dbReference>
<dbReference type="PANTHER" id="PTHR30290:SF9">
    <property type="entry name" value="OLIGOPEPTIDE-BINDING PROTEIN APPA"/>
    <property type="match status" value="1"/>
</dbReference>
<accession>A0A430F9G8</accession>
<name>A0A430F9G8_9BIFI</name>
<dbReference type="PIRSF" id="PIRSF002741">
    <property type="entry name" value="MppA"/>
    <property type="match status" value="1"/>
</dbReference>
<dbReference type="GO" id="GO:0043190">
    <property type="term" value="C:ATP-binding cassette (ABC) transporter complex"/>
    <property type="evidence" value="ECO:0007669"/>
    <property type="project" value="InterPro"/>
</dbReference>
<dbReference type="CDD" id="cd00995">
    <property type="entry name" value="PBP2_NikA_DppA_OppA_like"/>
    <property type="match status" value="1"/>
</dbReference>
<sequence>MSFFKNRLIKATALVVAGAMTLSLGACGGGGDSAKTAATGTSVADTITAQVAYASRDFAPSTTSSALAMAGNWHVTEPLYALNYSDFSVYNALAKGEPEQVSDTEYVVTLRDGAKFSDGTAVTPEDVVSSWKRTTAEGSLYVSMLDFIQNVEAKGDNQVTFTLKQAFPMFKQRLALIQIVPTSMSDADLKAQPVGSGPWRYTEITDQQVKFDKNDTYNGDHPAQTKHMVWNVAVDDTSRVTAMQAGKTDIMEMVPANAFKTLESSGSKLETVQGFNQPFLMFNTKKAPFDKAEVRQAVFYAIDTQKLIDNQMNGQATAATSFLPENFPNYHKASTVYKKDLNKAKKLLKEAGVSGELNFTLYTTDQSWITQLAPQIKNDLAEIGMNVDIQSMASSALYPNVTDKADADYSMVLAPGDPSVFGNDPDLLMNWWYGDNAWTKTRTFWKDSDGYNQLHELMDKAISATSEKERQEYWNQCFDLLSEQVPLYPLFHRKTTTAVKKGVFEKFQPIGSTGINLVEAKLSK</sequence>
<organism evidence="6 7">
    <name type="scientific">Bifidobacterium callimiconis</name>
    <dbReference type="NCBI Taxonomy" id="2306973"/>
    <lineage>
        <taxon>Bacteria</taxon>
        <taxon>Bacillati</taxon>
        <taxon>Actinomycetota</taxon>
        <taxon>Actinomycetes</taxon>
        <taxon>Bifidobacteriales</taxon>
        <taxon>Bifidobacteriaceae</taxon>
        <taxon>Bifidobacterium</taxon>
    </lineage>
</organism>
<evidence type="ECO:0000256" key="2">
    <source>
        <dbReference type="ARBA" id="ARBA00022448"/>
    </source>
</evidence>
<gene>
    <name evidence="6" type="ORF">D2E23_2062</name>
</gene>
<evidence type="ECO:0000256" key="3">
    <source>
        <dbReference type="ARBA" id="ARBA00022729"/>
    </source>
</evidence>
<evidence type="ECO:0000313" key="7">
    <source>
        <dbReference type="Proteomes" id="UP000288607"/>
    </source>
</evidence>
<evidence type="ECO:0000256" key="1">
    <source>
        <dbReference type="ARBA" id="ARBA00005695"/>
    </source>
</evidence>
<proteinExistence type="inferred from homology"/>
<reference evidence="6 7" key="1">
    <citation type="submission" date="2018-09" db="EMBL/GenBank/DDBJ databases">
        <title>Characterization of the phylogenetic diversity of five novel species belonging to the genus Bifidobacterium.</title>
        <authorList>
            <person name="Lugli G.A."/>
            <person name="Duranti S."/>
            <person name="Milani C."/>
        </authorList>
    </citation>
    <scope>NUCLEOTIDE SEQUENCE [LARGE SCALE GENOMIC DNA]</scope>
    <source>
        <strain evidence="6 7">2028B</strain>
    </source>
</reference>
<dbReference type="PANTHER" id="PTHR30290">
    <property type="entry name" value="PERIPLASMIC BINDING COMPONENT OF ABC TRANSPORTER"/>
    <property type="match status" value="1"/>
</dbReference>
<dbReference type="InterPro" id="IPR039424">
    <property type="entry name" value="SBP_5"/>
</dbReference>
<dbReference type="SUPFAM" id="SSF53850">
    <property type="entry name" value="Periplasmic binding protein-like II"/>
    <property type="match status" value="1"/>
</dbReference>
<dbReference type="GO" id="GO:0015833">
    <property type="term" value="P:peptide transport"/>
    <property type="evidence" value="ECO:0007669"/>
    <property type="project" value="TreeGrafter"/>
</dbReference>
<dbReference type="EMBL" id="QXGJ01000014">
    <property type="protein sequence ID" value="RSX49474.1"/>
    <property type="molecule type" value="Genomic_DNA"/>
</dbReference>
<dbReference type="InterPro" id="IPR000914">
    <property type="entry name" value="SBP_5_dom"/>
</dbReference>
<dbReference type="GO" id="GO:0042597">
    <property type="term" value="C:periplasmic space"/>
    <property type="evidence" value="ECO:0007669"/>
    <property type="project" value="UniProtKB-ARBA"/>
</dbReference>
<comment type="caution">
    <text evidence="6">The sequence shown here is derived from an EMBL/GenBank/DDBJ whole genome shotgun (WGS) entry which is preliminary data.</text>
</comment>
<dbReference type="Pfam" id="PF00496">
    <property type="entry name" value="SBP_bac_5"/>
    <property type="match status" value="1"/>
</dbReference>
<dbReference type="PROSITE" id="PS51257">
    <property type="entry name" value="PROKAR_LIPOPROTEIN"/>
    <property type="match status" value="1"/>
</dbReference>
<dbReference type="Gene3D" id="3.40.190.10">
    <property type="entry name" value="Periplasmic binding protein-like II"/>
    <property type="match status" value="1"/>
</dbReference>
<dbReference type="AlphaFoldDB" id="A0A430F9G8"/>
<comment type="similarity">
    <text evidence="1">Belongs to the bacterial solute-binding protein 5 family.</text>
</comment>
<evidence type="ECO:0000256" key="4">
    <source>
        <dbReference type="SAM" id="SignalP"/>
    </source>
</evidence>
<protein>
    <submittedName>
        <fullName evidence="6">ABC transporter substrate-binding protein</fullName>
    </submittedName>
</protein>
<keyword evidence="7" id="KW-1185">Reference proteome</keyword>
<feature type="chain" id="PRO_5039718211" evidence="4">
    <location>
        <begin position="29"/>
        <end position="524"/>
    </location>
</feature>
<evidence type="ECO:0000259" key="5">
    <source>
        <dbReference type="Pfam" id="PF00496"/>
    </source>
</evidence>
<dbReference type="GO" id="GO:1904680">
    <property type="term" value="F:peptide transmembrane transporter activity"/>
    <property type="evidence" value="ECO:0007669"/>
    <property type="project" value="TreeGrafter"/>
</dbReference>
<dbReference type="Gene3D" id="3.90.76.10">
    <property type="entry name" value="Dipeptide-binding Protein, Domain 1"/>
    <property type="match status" value="1"/>
</dbReference>
<dbReference type="Proteomes" id="UP000288607">
    <property type="component" value="Unassembled WGS sequence"/>
</dbReference>
<feature type="domain" description="Solute-binding protein family 5" evidence="5">
    <location>
        <begin position="89"/>
        <end position="437"/>
    </location>
</feature>
<evidence type="ECO:0000313" key="6">
    <source>
        <dbReference type="EMBL" id="RSX49474.1"/>
    </source>
</evidence>